<dbReference type="Proteomes" id="UP000214603">
    <property type="component" value="Unassembled WGS sequence"/>
</dbReference>
<evidence type="ECO:0000313" key="3">
    <source>
        <dbReference type="Proteomes" id="UP000214603"/>
    </source>
</evidence>
<evidence type="ECO:0000313" key="2">
    <source>
        <dbReference type="EMBL" id="OWT62007.1"/>
    </source>
</evidence>
<sequence>MPSTPKTARMYATRHVKTPGSGQIAQPPYHPKPKPYRPSPHLRAAEIDALPRAVSMGRVANDRS</sequence>
<keyword evidence="3" id="KW-1185">Reference proteome</keyword>
<reference evidence="3" key="1">
    <citation type="submission" date="2017-06" db="EMBL/GenBank/DDBJ databases">
        <title>Herbaspirillum phytohormonus sp. nov., isolated from the root nodule of Robinia pseudoacacia in lead-zinc mine.</title>
        <authorList>
            <person name="Fan M."/>
            <person name="Lin Y."/>
        </authorList>
    </citation>
    <scope>NUCLEOTIDE SEQUENCE [LARGE SCALE GENOMIC DNA]</scope>
    <source>
        <strain evidence="3">SC-089</strain>
    </source>
</reference>
<dbReference type="AlphaFoldDB" id="A0A225MKV9"/>
<comment type="caution">
    <text evidence="2">The sequence shown here is derived from an EMBL/GenBank/DDBJ whole genome shotgun (WGS) entry which is preliminary data.</text>
</comment>
<proteinExistence type="predicted"/>
<feature type="region of interest" description="Disordered" evidence="1">
    <location>
        <begin position="17"/>
        <end position="39"/>
    </location>
</feature>
<evidence type="ECO:0000256" key="1">
    <source>
        <dbReference type="SAM" id="MobiDB-lite"/>
    </source>
</evidence>
<accession>A0A225MKV9</accession>
<gene>
    <name evidence="2" type="ORF">CEY11_09380</name>
</gene>
<name>A0A225MKV9_9BURK</name>
<protein>
    <submittedName>
        <fullName evidence="2">Uncharacterized protein</fullName>
    </submittedName>
</protein>
<dbReference type="RefSeq" id="WP_088603095.1">
    <property type="nucleotide sequence ID" value="NZ_NJIH01000004.1"/>
</dbReference>
<dbReference type="EMBL" id="NJIH01000004">
    <property type="protein sequence ID" value="OWT62007.1"/>
    <property type="molecule type" value="Genomic_DNA"/>
</dbReference>
<organism evidence="2 3">
    <name type="scientific">Candidimonas nitroreducens</name>
    <dbReference type="NCBI Taxonomy" id="683354"/>
    <lineage>
        <taxon>Bacteria</taxon>
        <taxon>Pseudomonadati</taxon>
        <taxon>Pseudomonadota</taxon>
        <taxon>Betaproteobacteria</taxon>
        <taxon>Burkholderiales</taxon>
        <taxon>Alcaligenaceae</taxon>
        <taxon>Candidimonas</taxon>
    </lineage>
</organism>